<gene>
    <name evidence="10" type="primary">ehuC</name>
    <name evidence="10" type="ORF">ACFOX0_26040</name>
</gene>
<feature type="transmembrane region" description="Helical" evidence="8">
    <location>
        <begin position="18"/>
        <end position="44"/>
    </location>
</feature>
<evidence type="ECO:0000256" key="7">
    <source>
        <dbReference type="ARBA" id="ARBA00023136"/>
    </source>
</evidence>
<dbReference type="EMBL" id="JBHSBN010000023">
    <property type="protein sequence ID" value="MFC4109378.1"/>
    <property type="molecule type" value="Genomic_DNA"/>
</dbReference>
<keyword evidence="5" id="KW-0029">Amino-acid transport</keyword>
<keyword evidence="7 8" id="KW-0472">Membrane</keyword>
<comment type="caution">
    <text evidence="10">The sequence shown here is derived from an EMBL/GenBank/DDBJ whole genome shotgun (WGS) entry which is preliminary data.</text>
</comment>
<dbReference type="Gene3D" id="1.10.3720.10">
    <property type="entry name" value="MetI-like"/>
    <property type="match status" value="1"/>
</dbReference>
<dbReference type="InterPro" id="IPR043429">
    <property type="entry name" value="ArtM/GltK/GlnP/TcyL/YhdX-like"/>
</dbReference>
<dbReference type="InterPro" id="IPR014342">
    <property type="entry name" value="Ectoine_EhuC"/>
</dbReference>
<dbReference type="RefSeq" id="WP_377550663.1">
    <property type="nucleotide sequence ID" value="NZ_JBHSBN010000023.1"/>
</dbReference>
<dbReference type="PANTHER" id="PTHR30614:SF0">
    <property type="entry name" value="L-CYSTINE TRANSPORT SYSTEM PERMEASE PROTEIN TCYL"/>
    <property type="match status" value="1"/>
</dbReference>
<dbReference type="NCBIfam" id="TIGR03004">
    <property type="entry name" value="ectoine_ehuC"/>
    <property type="match status" value="1"/>
</dbReference>
<protein>
    <submittedName>
        <fullName evidence="10">Ectoine/hydroxyectoine ABC transporter permease subunit EhuC</fullName>
    </submittedName>
</protein>
<organism evidence="10 11">
    <name type="scientific">Micromonospora zhanjiangensis</name>
    <dbReference type="NCBI Taxonomy" id="1522057"/>
    <lineage>
        <taxon>Bacteria</taxon>
        <taxon>Bacillati</taxon>
        <taxon>Actinomycetota</taxon>
        <taxon>Actinomycetes</taxon>
        <taxon>Micromonosporales</taxon>
        <taxon>Micromonosporaceae</taxon>
        <taxon>Micromonospora</taxon>
    </lineage>
</organism>
<dbReference type="InterPro" id="IPR010065">
    <property type="entry name" value="AA_ABC_transptr_permease_3TM"/>
</dbReference>
<feature type="domain" description="ABC transmembrane type-1" evidence="9">
    <location>
        <begin position="18"/>
        <end position="206"/>
    </location>
</feature>
<keyword evidence="4 8" id="KW-0812">Transmembrane</keyword>
<dbReference type="CDD" id="cd06261">
    <property type="entry name" value="TM_PBP2"/>
    <property type="match status" value="1"/>
</dbReference>
<dbReference type="SUPFAM" id="SSF161098">
    <property type="entry name" value="MetI-like"/>
    <property type="match status" value="1"/>
</dbReference>
<keyword evidence="3" id="KW-1003">Cell membrane</keyword>
<dbReference type="NCBIfam" id="TIGR01726">
    <property type="entry name" value="HEQRo_perm_3TM"/>
    <property type="match status" value="1"/>
</dbReference>
<evidence type="ECO:0000256" key="5">
    <source>
        <dbReference type="ARBA" id="ARBA00022970"/>
    </source>
</evidence>
<dbReference type="InterPro" id="IPR035906">
    <property type="entry name" value="MetI-like_sf"/>
</dbReference>
<evidence type="ECO:0000259" key="9">
    <source>
        <dbReference type="PROSITE" id="PS50928"/>
    </source>
</evidence>
<comment type="subcellular location">
    <subcellularLocation>
        <location evidence="1 8">Cell membrane</location>
        <topology evidence="1 8">Multi-pass membrane protein</topology>
    </subcellularLocation>
</comment>
<evidence type="ECO:0000256" key="2">
    <source>
        <dbReference type="ARBA" id="ARBA00022448"/>
    </source>
</evidence>
<sequence>MDAISTFAPWFDDLLGGVWITVLVTVLGAAGALVVSFAFGLLSLSRGRPQRFVARLFIEFFRGSSLLVQLWWLFFVMPTFGWTLEPLAAGVLAFSLNYGAYGAEVVRGAVNAVPRTQSEATVALNMTPYQRMRLVVLPQAVVGMIPPFGNLLIQLLKATPLVYTITIVDVTAVTQSFRAAEGHELFIFSLALLVYLVLAYLLTLGVRFLERRAKAAVGQDEPARRRFRLRGPLVEKEAA</sequence>
<dbReference type="Pfam" id="PF00528">
    <property type="entry name" value="BPD_transp_1"/>
    <property type="match status" value="1"/>
</dbReference>
<evidence type="ECO:0000256" key="8">
    <source>
        <dbReference type="RuleBase" id="RU363032"/>
    </source>
</evidence>
<reference evidence="11" key="1">
    <citation type="journal article" date="2019" name="Int. J. Syst. Evol. Microbiol.">
        <title>The Global Catalogue of Microorganisms (GCM) 10K type strain sequencing project: providing services to taxonomists for standard genome sequencing and annotation.</title>
        <authorList>
            <consortium name="The Broad Institute Genomics Platform"/>
            <consortium name="The Broad Institute Genome Sequencing Center for Infectious Disease"/>
            <person name="Wu L."/>
            <person name="Ma J."/>
        </authorList>
    </citation>
    <scope>NUCLEOTIDE SEQUENCE [LARGE SCALE GENOMIC DNA]</scope>
    <source>
        <strain evidence="11">2902at01</strain>
    </source>
</reference>
<evidence type="ECO:0000256" key="1">
    <source>
        <dbReference type="ARBA" id="ARBA00004651"/>
    </source>
</evidence>
<keyword evidence="2 8" id="KW-0813">Transport</keyword>
<feature type="transmembrane region" description="Helical" evidence="8">
    <location>
        <begin position="134"/>
        <end position="153"/>
    </location>
</feature>
<dbReference type="PANTHER" id="PTHR30614">
    <property type="entry name" value="MEMBRANE COMPONENT OF AMINO ACID ABC TRANSPORTER"/>
    <property type="match status" value="1"/>
</dbReference>
<dbReference type="Proteomes" id="UP001595868">
    <property type="component" value="Unassembled WGS sequence"/>
</dbReference>
<evidence type="ECO:0000256" key="4">
    <source>
        <dbReference type="ARBA" id="ARBA00022692"/>
    </source>
</evidence>
<evidence type="ECO:0000313" key="10">
    <source>
        <dbReference type="EMBL" id="MFC4109378.1"/>
    </source>
</evidence>
<dbReference type="PROSITE" id="PS50928">
    <property type="entry name" value="ABC_TM1"/>
    <property type="match status" value="1"/>
</dbReference>
<dbReference type="InterPro" id="IPR000515">
    <property type="entry name" value="MetI-like"/>
</dbReference>
<feature type="transmembrane region" description="Helical" evidence="8">
    <location>
        <begin position="80"/>
        <end position="101"/>
    </location>
</feature>
<feature type="transmembrane region" description="Helical" evidence="8">
    <location>
        <begin position="56"/>
        <end position="74"/>
    </location>
</feature>
<name>A0ABV8KTQ8_9ACTN</name>
<evidence type="ECO:0000256" key="3">
    <source>
        <dbReference type="ARBA" id="ARBA00022475"/>
    </source>
</evidence>
<evidence type="ECO:0000313" key="11">
    <source>
        <dbReference type="Proteomes" id="UP001595868"/>
    </source>
</evidence>
<proteinExistence type="inferred from homology"/>
<accession>A0ABV8KTQ8</accession>
<keyword evidence="11" id="KW-1185">Reference proteome</keyword>
<comment type="similarity">
    <text evidence="8">Belongs to the binding-protein-dependent transport system permease family.</text>
</comment>
<feature type="transmembrane region" description="Helical" evidence="8">
    <location>
        <begin position="185"/>
        <end position="206"/>
    </location>
</feature>
<keyword evidence="6 8" id="KW-1133">Transmembrane helix</keyword>
<evidence type="ECO:0000256" key="6">
    <source>
        <dbReference type="ARBA" id="ARBA00022989"/>
    </source>
</evidence>